<evidence type="ECO:0000313" key="2">
    <source>
        <dbReference type="Proteomes" id="UP000236630"/>
    </source>
</evidence>
<dbReference type="Gene3D" id="1.10.510.10">
    <property type="entry name" value="Transferase(Phosphotransferase) domain 1"/>
    <property type="match status" value="1"/>
</dbReference>
<evidence type="ECO:0008006" key="3">
    <source>
        <dbReference type="Google" id="ProtNLM"/>
    </source>
</evidence>
<accession>A0A2H5QJK8</accession>
<dbReference type="EMBL" id="BDQV01000430">
    <property type="protein sequence ID" value="GAY64810.1"/>
    <property type="molecule type" value="Genomic_DNA"/>
</dbReference>
<gene>
    <name evidence="1" type="ORF">CUMW_236380</name>
</gene>
<dbReference type="PANTHER" id="PTHR48008:SF14">
    <property type="entry name" value="PROTEIN KINASE DOMAIN-CONTAINING PROTEIN"/>
    <property type="match status" value="1"/>
</dbReference>
<reference evidence="1 2" key="1">
    <citation type="journal article" date="2017" name="Front. Genet.">
        <title>Draft sequencing of the heterozygous diploid genome of Satsuma (Citrus unshiu Marc.) using a hybrid assembly approach.</title>
        <authorList>
            <person name="Shimizu T."/>
            <person name="Tanizawa Y."/>
            <person name="Mochizuki T."/>
            <person name="Nagasaki H."/>
            <person name="Yoshioka T."/>
            <person name="Toyoda A."/>
            <person name="Fujiyama A."/>
            <person name="Kaminuma E."/>
            <person name="Nakamura Y."/>
        </authorList>
    </citation>
    <scope>NUCLEOTIDE SEQUENCE [LARGE SCALE GENOMIC DNA]</scope>
    <source>
        <strain evidence="2">cv. Miyagawa wase</strain>
    </source>
</reference>
<evidence type="ECO:0000313" key="1">
    <source>
        <dbReference type="EMBL" id="GAY64810.1"/>
    </source>
</evidence>
<comment type="caution">
    <text evidence="1">The sequence shown here is derived from an EMBL/GenBank/DDBJ whole genome shotgun (WGS) entry which is preliminary data.</text>
</comment>
<dbReference type="Proteomes" id="UP000236630">
    <property type="component" value="Unassembled WGS sequence"/>
</dbReference>
<keyword evidence="2" id="KW-1185">Reference proteome</keyword>
<dbReference type="PANTHER" id="PTHR48008">
    <property type="entry name" value="LEUCINE-RICH REPEAT RECEPTOR-LIKE PROTEIN KINASE IMK3-RELATED"/>
    <property type="match status" value="1"/>
</dbReference>
<organism evidence="1 2">
    <name type="scientific">Citrus unshiu</name>
    <name type="common">Satsuma mandarin</name>
    <name type="synonym">Citrus nobilis var. unshiu</name>
    <dbReference type="NCBI Taxonomy" id="55188"/>
    <lineage>
        <taxon>Eukaryota</taxon>
        <taxon>Viridiplantae</taxon>
        <taxon>Streptophyta</taxon>
        <taxon>Embryophyta</taxon>
        <taxon>Tracheophyta</taxon>
        <taxon>Spermatophyta</taxon>
        <taxon>Magnoliopsida</taxon>
        <taxon>eudicotyledons</taxon>
        <taxon>Gunneridae</taxon>
        <taxon>Pentapetalae</taxon>
        <taxon>rosids</taxon>
        <taxon>malvids</taxon>
        <taxon>Sapindales</taxon>
        <taxon>Rutaceae</taxon>
        <taxon>Aurantioideae</taxon>
        <taxon>Citrus</taxon>
    </lineage>
</organism>
<name>A0A2H5QJK8_CITUN</name>
<sequence length="125" mass="14464">MVAHLSDFGTGRLLTRDQSMTQTETLGRLVMWHQKPTDEMFTTDISLKRWVNNLLPTSLMEVVDKTLLSREEEDFVVEEQCVLLILSFAMECVIEMPEKRIDAKDIITKLLKIKDILVKDHAKES</sequence>
<dbReference type="AlphaFoldDB" id="A0A2H5QJK8"/>
<dbReference type="STRING" id="55188.A0A2H5QJK8"/>
<proteinExistence type="predicted"/>
<protein>
    <recommendedName>
        <fullName evidence="3">Protein kinase domain-containing protein</fullName>
    </recommendedName>
</protein>
<dbReference type="InterPro" id="IPR052451">
    <property type="entry name" value="Ser/Thr_kinase-like"/>
</dbReference>